<sequence length="105" mass="11749">MVVKRQKVTLGSGSSSFTIGGHLFATIMMKDSRKELGVLDPMELNMRFNYAKLKIKKKNDLNGGIEVAQSAYDMGYDMEYSNVNVGPNCDEAKEILEHLKMNLEA</sequence>
<proteinExistence type="predicted"/>
<dbReference type="EMBL" id="KI394858">
    <property type="protein sequence ID" value="ERN00561.1"/>
    <property type="molecule type" value="Genomic_DNA"/>
</dbReference>
<evidence type="ECO:0000313" key="1">
    <source>
        <dbReference type="EMBL" id="ERN00561.1"/>
    </source>
</evidence>
<reference evidence="2" key="1">
    <citation type="journal article" date="2013" name="Science">
        <title>The Amborella genome and the evolution of flowering plants.</title>
        <authorList>
            <consortium name="Amborella Genome Project"/>
        </authorList>
    </citation>
    <scope>NUCLEOTIDE SEQUENCE [LARGE SCALE GENOMIC DNA]</scope>
</reference>
<name>W1NZ23_AMBTC</name>
<protein>
    <submittedName>
        <fullName evidence="1">Uncharacterized protein</fullName>
    </submittedName>
</protein>
<dbReference type="Proteomes" id="UP000017836">
    <property type="component" value="Unassembled WGS sequence"/>
</dbReference>
<dbReference type="Gramene" id="ERN00561">
    <property type="protein sequence ID" value="ERN00561"/>
    <property type="gene ID" value="AMTR_s00102p00109590"/>
</dbReference>
<keyword evidence="2" id="KW-1185">Reference proteome</keyword>
<gene>
    <name evidence="1" type="ORF">AMTR_s00102p00109590</name>
</gene>
<dbReference type="AlphaFoldDB" id="W1NZ23"/>
<accession>W1NZ23</accession>
<dbReference type="HOGENOM" id="CLU_2240255_0_0_1"/>
<organism evidence="1 2">
    <name type="scientific">Amborella trichopoda</name>
    <dbReference type="NCBI Taxonomy" id="13333"/>
    <lineage>
        <taxon>Eukaryota</taxon>
        <taxon>Viridiplantae</taxon>
        <taxon>Streptophyta</taxon>
        <taxon>Embryophyta</taxon>
        <taxon>Tracheophyta</taxon>
        <taxon>Spermatophyta</taxon>
        <taxon>Magnoliopsida</taxon>
        <taxon>Amborellales</taxon>
        <taxon>Amborellaceae</taxon>
        <taxon>Amborella</taxon>
    </lineage>
</organism>
<evidence type="ECO:0000313" key="2">
    <source>
        <dbReference type="Proteomes" id="UP000017836"/>
    </source>
</evidence>